<sequence length="428" mass="47027">MVVLEFLFSAWCFSDVVWHSSSCDPLHRLVGERSLLVDGVSVELGIATVRYVAFWFEEATSTLSRSGRDRVTATFSSGFHHALWEVTTDSVSPSDGDNLCVAFSDKEGLGDMFGVSFCCDSIFLAPVMFLARYYPSLSPGARHLRACPRDRLLLLPEPPVSAHLFEGVLRAAGELESRTLSFWVFEPVGGSVDGRILGGSRGSGHRGRYNGVRSAGCLVQHLVDRASGSTPGARCPTSDTPRLASDVRCPAPDIRGPAANIRSRRPTLNVRNRDPAEEELPPCTRIIGRKRVATLQATGESAFSSPFYTSCQKRRCRRSPPEALNHLELLPQDILVHILYFVNHGDLKQLLFVSKAIHDAALIAKAHHFAFRTPTPKLTFKGDSREEIADVCDSHETPNAPKRISRSRLRVKDLSSIAVALFASSDDL</sequence>
<evidence type="ECO:0000256" key="1">
    <source>
        <dbReference type="SAM" id="SignalP"/>
    </source>
</evidence>
<evidence type="ECO:0000313" key="3">
    <source>
        <dbReference type="Proteomes" id="UP000652761"/>
    </source>
</evidence>
<dbReference type="PANTHER" id="PTHR34049">
    <property type="entry name" value="F-BOX PROTEIN SKIP27"/>
    <property type="match status" value="1"/>
</dbReference>
<dbReference type="InterPro" id="IPR045286">
    <property type="entry name" value="FBS1-like"/>
</dbReference>
<name>A0A843X9S4_COLES</name>
<dbReference type="AlphaFoldDB" id="A0A843X9S4"/>
<evidence type="ECO:0008006" key="4">
    <source>
        <dbReference type="Google" id="ProtNLM"/>
    </source>
</evidence>
<proteinExistence type="predicted"/>
<reference evidence="2" key="1">
    <citation type="submission" date="2017-07" db="EMBL/GenBank/DDBJ databases">
        <title>Taro Niue Genome Assembly and Annotation.</title>
        <authorList>
            <person name="Atibalentja N."/>
            <person name="Keating K."/>
            <person name="Fields C.J."/>
        </authorList>
    </citation>
    <scope>NUCLEOTIDE SEQUENCE</scope>
    <source>
        <strain evidence="2">Niue_2</strain>
        <tissue evidence="2">Leaf</tissue>
    </source>
</reference>
<dbReference type="CDD" id="cd09917">
    <property type="entry name" value="F-box_SF"/>
    <property type="match status" value="1"/>
</dbReference>
<comment type="caution">
    <text evidence="2">The sequence shown here is derived from an EMBL/GenBank/DDBJ whole genome shotgun (WGS) entry which is preliminary data.</text>
</comment>
<dbReference type="Proteomes" id="UP000652761">
    <property type="component" value="Unassembled WGS sequence"/>
</dbReference>
<protein>
    <recommendedName>
        <fullName evidence="4">F-box domain-containing protein</fullName>
    </recommendedName>
</protein>
<dbReference type="OrthoDB" id="786450at2759"/>
<accession>A0A843X9S4</accession>
<feature type="signal peptide" evidence="1">
    <location>
        <begin position="1"/>
        <end position="23"/>
    </location>
</feature>
<feature type="chain" id="PRO_5032684894" description="F-box domain-containing protein" evidence="1">
    <location>
        <begin position="24"/>
        <end position="428"/>
    </location>
</feature>
<keyword evidence="1" id="KW-0732">Signal</keyword>
<dbReference type="SUPFAM" id="SSF81383">
    <property type="entry name" value="F-box domain"/>
    <property type="match status" value="1"/>
</dbReference>
<dbReference type="InterPro" id="IPR036047">
    <property type="entry name" value="F-box-like_dom_sf"/>
</dbReference>
<organism evidence="2 3">
    <name type="scientific">Colocasia esculenta</name>
    <name type="common">Wild taro</name>
    <name type="synonym">Arum esculentum</name>
    <dbReference type="NCBI Taxonomy" id="4460"/>
    <lineage>
        <taxon>Eukaryota</taxon>
        <taxon>Viridiplantae</taxon>
        <taxon>Streptophyta</taxon>
        <taxon>Embryophyta</taxon>
        <taxon>Tracheophyta</taxon>
        <taxon>Spermatophyta</taxon>
        <taxon>Magnoliopsida</taxon>
        <taxon>Liliopsida</taxon>
        <taxon>Araceae</taxon>
        <taxon>Aroideae</taxon>
        <taxon>Colocasieae</taxon>
        <taxon>Colocasia</taxon>
    </lineage>
</organism>
<dbReference type="PANTHER" id="PTHR34049:SF1">
    <property type="entry name" value="F-BOX PROTEIN SKIP27"/>
    <property type="match status" value="1"/>
</dbReference>
<dbReference type="EMBL" id="NMUH01006853">
    <property type="protein sequence ID" value="MQM16119.1"/>
    <property type="molecule type" value="Genomic_DNA"/>
</dbReference>
<evidence type="ECO:0000313" key="2">
    <source>
        <dbReference type="EMBL" id="MQM16119.1"/>
    </source>
</evidence>
<keyword evidence="3" id="KW-1185">Reference proteome</keyword>
<gene>
    <name evidence="2" type="ORF">Taro_049076</name>
</gene>